<proteinExistence type="predicted"/>
<evidence type="ECO:0000256" key="1">
    <source>
        <dbReference type="SAM" id="Phobius"/>
    </source>
</evidence>
<keyword evidence="1" id="KW-0812">Transmembrane</keyword>
<keyword evidence="3" id="KW-1185">Reference proteome</keyword>
<gene>
    <name evidence="2" type="ORF">TELCIR_05524</name>
</gene>
<name>A0A2G9US64_TELCI</name>
<keyword evidence="1" id="KW-1133">Transmembrane helix</keyword>
<organism evidence="2 3">
    <name type="scientific">Teladorsagia circumcincta</name>
    <name type="common">Brown stomach worm</name>
    <name type="synonym">Ostertagia circumcincta</name>
    <dbReference type="NCBI Taxonomy" id="45464"/>
    <lineage>
        <taxon>Eukaryota</taxon>
        <taxon>Metazoa</taxon>
        <taxon>Ecdysozoa</taxon>
        <taxon>Nematoda</taxon>
        <taxon>Chromadorea</taxon>
        <taxon>Rhabditida</taxon>
        <taxon>Rhabditina</taxon>
        <taxon>Rhabditomorpha</taxon>
        <taxon>Strongyloidea</taxon>
        <taxon>Trichostrongylidae</taxon>
        <taxon>Teladorsagia</taxon>
    </lineage>
</organism>
<keyword evidence="1" id="KW-0472">Membrane</keyword>
<reference evidence="2 3" key="1">
    <citation type="submission" date="2015-09" db="EMBL/GenBank/DDBJ databases">
        <title>Draft genome of the parasitic nematode Teladorsagia circumcincta isolate WARC Sus (inbred).</title>
        <authorList>
            <person name="Mitreva M."/>
        </authorList>
    </citation>
    <scope>NUCLEOTIDE SEQUENCE [LARGE SCALE GENOMIC DNA]</scope>
    <source>
        <strain evidence="2 3">S</strain>
    </source>
</reference>
<feature type="transmembrane region" description="Helical" evidence="1">
    <location>
        <begin position="21"/>
        <end position="40"/>
    </location>
</feature>
<protein>
    <submittedName>
        <fullName evidence="2">Uncharacterized protein</fullName>
    </submittedName>
</protein>
<dbReference type="EMBL" id="KZ345650">
    <property type="protein sequence ID" value="PIO72542.1"/>
    <property type="molecule type" value="Genomic_DNA"/>
</dbReference>
<dbReference type="AlphaFoldDB" id="A0A2G9US64"/>
<accession>A0A2G9US64</accession>
<evidence type="ECO:0000313" key="3">
    <source>
        <dbReference type="Proteomes" id="UP000230423"/>
    </source>
</evidence>
<dbReference type="Proteomes" id="UP000230423">
    <property type="component" value="Unassembled WGS sequence"/>
</dbReference>
<sequence>MKMFLSKRFRRSTLCRRCSRIFNWIGAVCITALTSSFLTLSSRVQPQAHLSILISAE</sequence>
<evidence type="ECO:0000313" key="2">
    <source>
        <dbReference type="EMBL" id="PIO72542.1"/>
    </source>
</evidence>